<reference evidence="2 3" key="1">
    <citation type="submission" date="2019-05" db="EMBL/GenBank/DDBJ databases">
        <title>Another draft genome of Portunus trituberculatus and its Hox gene families provides insights of decapod evolution.</title>
        <authorList>
            <person name="Jeong J.-H."/>
            <person name="Song I."/>
            <person name="Kim S."/>
            <person name="Choi T."/>
            <person name="Kim D."/>
            <person name="Ryu S."/>
            <person name="Kim W."/>
        </authorList>
    </citation>
    <scope>NUCLEOTIDE SEQUENCE [LARGE SCALE GENOMIC DNA]</scope>
    <source>
        <tissue evidence="2">Muscle</tissue>
    </source>
</reference>
<dbReference type="AlphaFoldDB" id="A0A5B7HT40"/>
<dbReference type="EMBL" id="VSRR010039023">
    <property type="protein sequence ID" value="MPC74492.1"/>
    <property type="molecule type" value="Genomic_DNA"/>
</dbReference>
<evidence type="ECO:0000313" key="2">
    <source>
        <dbReference type="EMBL" id="MPC74492.1"/>
    </source>
</evidence>
<comment type="caution">
    <text evidence="2">The sequence shown here is derived from an EMBL/GenBank/DDBJ whole genome shotgun (WGS) entry which is preliminary data.</text>
</comment>
<gene>
    <name evidence="2" type="ORF">E2C01_068852</name>
</gene>
<proteinExistence type="predicted"/>
<accession>A0A5B7HT40</accession>
<protein>
    <submittedName>
        <fullName evidence="2">Uncharacterized protein</fullName>
    </submittedName>
</protein>
<name>A0A5B7HT40_PORTR</name>
<evidence type="ECO:0000256" key="1">
    <source>
        <dbReference type="SAM" id="MobiDB-lite"/>
    </source>
</evidence>
<organism evidence="2 3">
    <name type="scientific">Portunus trituberculatus</name>
    <name type="common">Swimming crab</name>
    <name type="synonym">Neptunus trituberculatus</name>
    <dbReference type="NCBI Taxonomy" id="210409"/>
    <lineage>
        <taxon>Eukaryota</taxon>
        <taxon>Metazoa</taxon>
        <taxon>Ecdysozoa</taxon>
        <taxon>Arthropoda</taxon>
        <taxon>Crustacea</taxon>
        <taxon>Multicrustacea</taxon>
        <taxon>Malacostraca</taxon>
        <taxon>Eumalacostraca</taxon>
        <taxon>Eucarida</taxon>
        <taxon>Decapoda</taxon>
        <taxon>Pleocyemata</taxon>
        <taxon>Brachyura</taxon>
        <taxon>Eubrachyura</taxon>
        <taxon>Portunoidea</taxon>
        <taxon>Portunidae</taxon>
        <taxon>Portuninae</taxon>
        <taxon>Portunus</taxon>
    </lineage>
</organism>
<feature type="region of interest" description="Disordered" evidence="1">
    <location>
        <begin position="19"/>
        <end position="50"/>
    </location>
</feature>
<keyword evidence="3" id="KW-1185">Reference proteome</keyword>
<evidence type="ECO:0000313" key="3">
    <source>
        <dbReference type="Proteomes" id="UP000324222"/>
    </source>
</evidence>
<sequence length="85" mass="9244">MRHSGPLIHSCLHRSRGASFVSAAGQRTRPPPALSGRDYNGGPTSGTSTPEYLSVLKTKHKRSVCRAWLQNFASISADFRVVDCC</sequence>
<dbReference type="Proteomes" id="UP000324222">
    <property type="component" value="Unassembled WGS sequence"/>
</dbReference>